<dbReference type="GO" id="GO:0007005">
    <property type="term" value="P:mitochondrion organization"/>
    <property type="evidence" value="ECO:0007669"/>
    <property type="project" value="TreeGrafter"/>
</dbReference>
<sequence length="270" mass="31077">MASTIENFYKKTTTAGMKDWPRDAVLYQPYEEEQILLAENASCLAVRTYLKMLNLPVALEQRANAEFISPGGKRTKLPVLRVENFIYAEFDHIVMFVEQNFNKSLNALLSPDEKDLMRSLICLAEHIFTNAEQYVSWMDADVRDTVTKKRNGCVFPFPLNYVQNWRKESAVKRQLRLADYLNVSLDKVISDVDHLCQDLSDRLGDRQYFFGNNPTELDALVFGHLYSIFTMKLPNNVLALTIHKYSNLNQFCMNIDVAYFSAKEKGKGAN</sequence>
<dbReference type="STRING" id="139723.A0A182MEA6"/>
<dbReference type="EnsemblMetazoa" id="ACUA016162-RA">
    <property type="protein sequence ID" value="ACUA016162-PA"/>
    <property type="gene ID" value="ACUA016162"/>
</dbReference>
<dbReference type="Gene3D" id="1.20.1050.10">
    <property type="match status" value="1"/>
</dbReference>
<dbReference type="InterPro" id="IPR033468">
    <property type="entry name" value="Metaxin_GST"/>
</dbReference>
<protein>
    <recommendedName>
        <fullName evidence="5">Metaxin-2</fullName>
    </recommendedName>
</protein>
<dbReference type="InterPro" id="IPR050931">
    <property type="entry name" value="Mito_Protein_Transport_Metaxin"/>
</dbReference>
<dbReference type="VEuPathDB" id="VectorBase:ACUA016162"/>
<dbReference type="PANTHER" id="PTHR12289:SF38">
    <property type="entry name" value="METAXIN-2"/>
    <property type="match status" value="1"/>
</dbReference>
<dbReference type="InterPro" id="IPR036282">
    <property type="entry name" value="Glutathione-S-Trfase_C_sf"/>
</dbReference>
<dbReference type="EMBL" id="AXCM01013681">
    <property type="status" value="NOT_ANNOTATED_CDS"/>
    <property type="molecule type" value="Genomic_DNA"/>
</dbReference>
<evidence type="ECO:0008006" key="5">
    <source>
        <dbReference type="Google" id="ProtNLM"/>
    </source>
</evidence>
<reference evidence="4" key="1">
    <citation type="submission" date="2013-09" db="EMBL/GenBank/DDBJ databases">
        <title>The Genome Sequence of Anopheles culicifacies species A.</title>
        <authorList>
            <consortium name="The Broad Institute Genomics Platform"/>
            <person name="Neafsey D.E."/>
            <person name="Besansky N."/>
            <person name="Howell P."/>
            <person name="Walton C."/>
            <person name="Young S.K."/>
            <person name="Zeng Q."/>
            <person name="Gargeya S."/>
            <person name="Fitzgerald M."/>
            <person name="Haas B."/>
            <person name="Abouelleil A."/>
            <person name="Allen A.W."/>
            <person name="Alvarado L."/>
            <person name="Arachchi H.M."/>
            <person name="Berlin A.M."/>
            <person name="Chapman S.B."/>
            <person name="Gainer-Dewar J."/>
            <person name="Goldberg J."/>
            <person name="Griggs A."/>
            <person name="Gujja S."/>
            <person name="Hansen M."/>
            <person name="Howarth C."/>
            <person name="Imamovic A."/>
            <person name="Ireland A."/>
            <person name="Larimer J."/>
            <person name="McCowan C."/>
            <person name="Murphy C."/>
            <person name="Pearson M."/>
            <person name="Poon T.W."/>
            <person name="Priest M."/>
            <person name="Roberts A."/>
            <person name="Saif S."/>
            <person name="Shea T."/>
            <person name="Sisk P."/>
            <person name="Sykes S."/>
            <person name="Wortman J."/>
            <person name="Nusbaum C."/>
            <person name="Birren B."/>
        </authorList>
    </citation>
    <scope>NUCLEOTIDE SEQUENCE [LARGE SCALE GENOMIC DNA]</scope>
    <source>
        <strain evidence="4">A-37</strain>
    </source>
</reference>
<dbReference type="PANTHER" id="PTHR12289">
    <property type="entry name" value="METAXIN RELATED"/>
    <property type="match status" value="1"/>
</dbReference>
<dbReference type="Pfam" id="PF17171">
    <property type="entry name" value="GST_C_6"/>
    <property type="match status" value="1"/>
</dbReference>
<dbReference type="Proteomes" id="UP000075883">
    <property type="component" value="Unassembled WGS sequence"/>
</dbReference>
<feature type="domain" description="Thioredoxin-like fold" evidence="2">
    <location>
        <begin position="41"/>
        <end position="141"/>
    </location>
</feature>
<accession>A0A182MEA6</accession>
<feature type="domain" description="Metaxin glutathione S-transferase" evidence="1">
    <location>
        <begin position="194"/>
        <end position="255"/>
    </location>
</feature>
<dbReference type="AlphaFoldDB" id="A0A182MEA6"/>
<dbReference type="CDD" id="cd03079">
    <property type="entry name" value="GST_N_Metaxin2"/>
    <property type="match status" value="1"/>
</dbReference>
<organism evidence="3 4">
    <name type="scientific">Anopheles culicifacies</name>
    <dbReference type="NCBI Taxonomy" id="139723"/>
    <lineage>
        <taxon>Eukaryota</taxon>
        <taxon>Metazoa</taxon>
        <taxon>Ecdysozoa</taxon>
        <taxon>Arthropoda</taxon>
        <taxon>Hexapoda</taxon>
        <taxon>Insecta</taxon>
        <taxon>Pterygota</taxon>
        <taxon>Neoptera</taxon>
        <taxon>Endopterygota</taxon>
        <taxon>Diptera</taxon>
        <taxon>Nematocera</taxon>
        <taxon>Culicoidea</taxon>
        <taxon>Culicidae</taxon>
        <taxon>Anophelinae</taxon>
        <taxon>Anopheles</taxon>
        <taxon>culicifacies species complex</taxon>
    </lineage>
</organism>
<evidence type="ECO:0000259" key="1">
    <source>
        <dbReference type="Pfam" id="PF17171"/>
    </source>
</evidence>
<evidence type="ECO:0000313" key="3">
    <source>
        <dbReference type="EnsemblMetazoa" id="ACUA016162-PA"/>
    </source>
</evidence>
<dbReference type="Pfam" id="PF17172">
    <property type="entry name" value="GST_N_4"/>
    <property type="match status" value="1"/>
</dbReference>
<dbReference type="InterPro" id="IPR012336">
    <property type="entry name" value="Thioredoxin-like_fold"/>
</dbReference>
<reference evidence="3" key="2">
    <citation type="submission" date="2020-05" db="UniProtKB">
        <authorList>
            <consortium name="EnsemblMetazoa"/>
        </authorList>
    </citation>
    <scope>IDENTIFICATION</scope>
    <source>
        <strain evidence="3">A-37</strain>
    </source>
</reference>
<proteinExistence type="predicted"/>
<keyword evidence="4" id="KW-1185">Reference proteome</keyword>
<evidence type="ECO:0000313" key="4">
    <source>
        <dbReference type="Proteomes" id="UP000075883"/>
    </source>
</evidence>
<dbReference type="GO" id="GO:0001401">
    <property type="term" value="C:SAM complex"/>
    <property type="evidence" value="ECO:0007669"/>
    <property type="project" value="TreeGrafter"/>
</dbReference>
<dbReference type="SUPFAM" id="SSF47616">
    <property type="entry name" value="GST C-terminal domain-like"/>
    <property type="match status" value="1"/>
</dbReference>
<evidence type="ECO:0000259" key="2">
    <source>
        <dbReference type="Pfam" id="PF17172"/>
    </source>
</evidence>
<name>A0A182MEA6_9DIPT</name>